<feature type="region of interest" description="Disordered" evidence="1">
    <location>
        <begin position="368"/>
        <end position="393"/>
    </location>
</feature>
<evidence type="ECO:0000313" key="3">
    <source>
        <dbReference type="Proteomes" id="UP001161017"/>
    </source>
</evidence>
<proteinExistence type="predicted"/>
<feature type="region of interest" description="Disordered" evidence="1">
    <location>
        <begin position="1"/>
        <end position="45"/>
    </location>
</feature>
<organism evidence="2 3">
    <name type="scientific">Ramalina farinacea</name>
    <dbReference type="NCBI Taxonomy" id="258253"/>
    <lineage>
        <taxon>Eukaryota</taxon>
        <taxon>Fungi</taxon>
        <taxon>Dikarya</taxon>
        <taxon>Ascomycota</taxon>
        <taxon>Pezizomycotina</taxon>
        <taxon>Lecanoromycetes</taxon>
        <taxon>OSLEUM clade</taxon>
        <taxon>Lecanoromycetidae</taxon>
        <taxon>Lecanorales</taxon>
        <taxon>Lecanorineae</taxon>
        <taxon>Ramalinaceae</taxon>
        <taxon>Ramalina</taxon>
    </lineage>
</organism>
<feature type="compositionally biased region" description="Acidic residues" evidence="1">
    <location>
        <begin position="380"/>
        <end position="393"/>
    </location>
</feature>
<accession>A0AA43QQ34</accession>
<feature type="compositionally biased region" description="Basic and acidic residues" evidence="1">
    <location>
        <begin position="320"/>
        <end position="338"/>
    </location>
</feature>
<feature type="region of interest" description="Disordered" evidence="1">
    <location>
        <begin position="316"/>
        <end position="338"/>
    </location>
</feature>
<evidence type="ECO:0000256" key="1">
    <source>
        <dbReference type="SAM" id="MobiDB-lite"/>
    </source>
</evidence>
<dbReference type="EMBL" id="JAPUFD010000008">
    <property type="protein sequence ID" value="MDI1489026.1"/>
    <property type="molecule type" value="Genomic_DNA"/>
</dbReference>
<name>A0AA43QQ34_9LECA</name>
<comment type="caution">
    <text evidence="2">The sequence shown here is derived from an EMBL/GenBank/DDBJ whole genome shotgun (WGS) entry which is preliminary data.</text>
</comment>
<dbReference type="Proteomes" id="UP001161017">
    <property type="component" value="Unassembled WGS sequence"/>
</dbReference>
<feature type="compositionally biased region" description="Polar residues" evidence="1">
    <location>
        <begin position="19"/>
        <end position="29"/>
    </location>
</feature>
<gene>
    <name evidence="2" type="ORF">OHK93_008303</name>
</gene>
<reference evidence="2" key="1">
    <citation type="journal article" date="2023" name="Genome Biol. Evol.">
        <title>First Whole Genome Sequence and Flow Cytometry Genome Size Data for the Lichen-Forming Fungus Ramalina farinacea (Ascomycota).</title>
        <authorList>
            <person name="Llewellyn T."/>
            <person name="Mian S."/>
            <person name="Hill R."/>
            <person name="Leitch I.J."/>
            <person name="Gaya E."/>
        </authorList>
    </citation>
    <scope>NUCLEOTIDE SEQUENCE</scope>
    <source>
        <strain evidence="2">LIQ254RAFAR</strain>
    </source>
</reference>
<evidence type="ECO:0000313" key="2">
    <source>
        <dbReference type="EMBL" id="MDI1489026.1"/>
    </source>
</evidence>
<keyword evidence="3" id="KW-1185">Reference proteome</keyword>
<dbReference type="AlphaFoldDB" id="A0AA43QQ34"/>
<feature type="compositionally biased region" description="Low complexity" evidence="1">
    <location>
        <begin position="187"/>
        <end position="207"/>
    </location>
</feature>
<feature type="region of interest" description="Disordered" evidence="1">
    <location>
        <begin position="164"/>
        <end position="207"/>
    </location>
</feature>
<protein>
    <submittedName>
        <fullName evidence="2">Uncharacterized protein</fullName>
    </submittedName>
</protein>
<feature type="region of interest" description="Disordered" evidence="1">
    <location>
        <begin position="101"/>
        <end position="121"/>
    </location>
</feature>
<sequence>MQTALDRQSVKAFRHGMNGTATSHRTTNARPDDVDDSETTAMPAGSLRVRRLTALEKGKGKMNHQSDSTYHPGFDGASDAQLVEEFNNAIAAGTALEQNSLNNMGLNPSDQDLSADNSAAPQGQLHHLATANKQPSPAARQFSFTTKAADERLDVISRAAPVTANERQRLSSGYEAEDESLDTATLGDDGSGSISTGSRMSSTSSVSRRGWRHADAELHVPPGGLSQTSLRGGHVARPRAEITPMGKFGQMGQKWQSGVVGSTPELGGVRVKEPVHGMPSQRLRKKKGSVGEMARPACFDGAACEEMVRVSELSVPRKRPFSDQRGSREGDQIDDAAEARGKWVEDEFGEYYWVEDEIAMRRYRGMRGSEDSGYVTGQAEWDEGEGEGEGDGEWEDAREVFTLDDLPSARFKGGSLRGKRE</sequence>